<evidence type="ECO:0000313" key="2">
    <source>
        <dbReference type="EMBL" id="GMS83498.1"/>
    </source>
</evidence>
<feature type="transmembrane region" description="Helical" evidence="1">
    <location>
        <begin position="85"/>
        <end position="109"/>
    </location>
</feature>
<proteinExistence type="predicted"/>
<evidence type="ECO:0000313" key="4">
    <source>
        <dbReference type="Proteomes" id="UP001432027"/>
    </source>
</evidence>
<keyword evidence="4" id="KW-1185">Reference proteome</keyword>
<dbReference type="Proteomes" id="UP001432027">
    <property type="component" value="Unassembled WGS sequence"/>
</dbReference>
<accession>A0AAV5UQ71</accession>
<reference evidence="3" key="1">
    <citation type="submission" date="2023-10" db="EMBL/GenBank/DDBJ databases">
        <title>Genome assembly of Pristionchus species.</title>
        <authorList>
            <person name="Yoshida K."/>
            <person name="Sommer R.J."/>
        </authorList>
    </citation>
    <scope>NUCLEOTIDE SEQUENCE</scope>
    <source>
        <strain evidence="3">RS0144</strain>
    </source>
</reference>
<feature type="non-terminal residue" evidence="3">
    <location>
        <position position="194"/>
    </location>
</feature>
<sequence>MAPKLQLQHLSSSAAESSVAALAVVLGASARLLVLLLLVLLLGVASNDRGLGLVYRSHGGGDGGKRRVVGRGRALSRARSLAGRLALGLGVVLLGALLVTGLLALRIALGGRGRSSGVGNRDSDNNRRGYHVHGVLLGALRLAGWLARGSALLLLITNDNGELLQGGLVHRGGSGGGNALRLTGRLAGRGTLLL</sequence>
<dbReference type="EMBL" id="BTSX01000002">
    <property type="protein sequence ID" value="GMS83498.1"/>
    <property type="molecule type" value="Genomic_DNA"/>
</dbReference>
<organism evidence="3 4">
    <name type="scientific">Pristionchus entomophagus</name>
    <dbReference type="NCBI Taxonomy" id="358040"/>
    <lineage>
        <taxon>Eukaryota</taxon>
        <taxon>Metazoa</taxon>
        <taxon>Ecdysozoa</taxon>
        <taxon>Nematoda</taxon>
        <taxon>Chromadorea</taxon>
        <taxon>Rhabditida</taxon>
        <taxon>Rhabditina</taxon>
        <taxon>Diplogasteromorpha</taxon>
        <taxon>Diplogasteroidea</taxon>
        <taxon>Neodiplogasteridae</taxon>
        <taxon>Pristionchus</taxon>
    </lineage>
</organism>
<keyword evidence="1" id="KW-1133">Transmembrane helix</keyword>
<protein>
    <submittedName>
        <fullName evidence="3">Uncharacterized protein</fullName>
    </submittedName>
</protein>
<evidence type="ECO:0000313" key="3">
    <source>
        <dbReference type="EMBL" id="GMT08395.1"/>
    </source>
</evidence>
<dbReference type="EMBL" id="BTSX01000072">
    <property type="protein sequence ID" value="GMT08395.1"/>
    <property type="molecule type" value="Genomic_DNA"/>
</dbReference>
<name>A0AAV5UQ71_9BILA</name>
<evidence type="ECO:0000256" key="1">
    <source>
        <dbReference type="SAM" id="Phobius"/>
    </source>
</evidence>
<feature type="transmembrane region" description="Helical" evidence="1">
    <location>
        <begin position="20"/>
        <end position="45"/>
    </location>
</feature>
<dbReference type="AlphaFoldDB" id="A0AAV5UQ71"/>
<keyword evidence="1" id="KW-0472">Membrane</keyword>
<keyword evidence="1" id="KW-0812">Transmembrane</keyword>
<comment type="caution">
    <text evidence="3">The sequence shown here is derived from an EMBL/GenBank/DDBJ whole genome shotgun (WGS) entry which is preliminary data.</text>
</comment>
<gene>
    <name evidence="3" type="ORF">PENTCL1PPCAC_30569</name>
    <name evidence="2" type="ORF">PENTCL1PPCAC_5673</name>
</gene>